<name>A0A6G0QH90_9STRA</name>
<dbReference type="Proteomes" id="UP000486351">
    <property type="component" value="Unassembled WGS sequence"/>
</dbReference>
<gene>
    <name evidence="1" type="ORF">PF008_g26373</name>
</gene>
<evidence type="ECO:0000313" key="2">
    <source>
        <dbReference type="Proteomes" id="UP000486351"/>
    </source>
</evidence>
<organism evidence="1 2">
    <name type="scientific">Phytophthora fragariae</name>
    <dbReference type="NCBI Taxonomy" id="53985"/>
    <lineage>
        <taxon>Eukaryota</taxon>
        <taxon>Sar</taxon>
        <taxon>Stramenopiles</taxon>
        <taxon>Oomycota</taxon>
        <taxon>Peronosporomycetes</taxon>
        <taxon>Peronosporales</taxon>
        <taxon>Peronosporaceae</taxon>
        <taxon>Phytophthora</taxon>
    </lineage>
</organism>
<reference evidence="1 2" key="1">
    <citation type="submission" date="2018-09" db="EMBL/GenBank/DDBJ databases">
        <title>Genomic investigation of the strawberry pathogen Phytophthora fragariae indicates pathogenicity is determined by transcriptional variation in three key races.</title>
        <authorList>
            <person name="Adams T.M."/>
            <person name="Armitage A.D."/>
            <person name="Sobczyk M.K."/>
            <person name="Bates H.J."/>
            <person name="Dunwell J.M."/>
            <person name="Nellist C.F."/>
            <person name="Harrison R.J."/>
        </authorList>
    </citation>
    <scope>NUCLEOTIDE SEQUENCE [LARGE SCALE GENOMIC DNA]</scope>
    <source>
        <strain evidence="1 2">NOV-77</strain>
    </source>
</reference>
<comment type="caution">
    <text evidence="1">The sequence shown here is derived from an EMBL/GenBank/DDBJ whole genome shotgun (WGS) entry which is preliminary data.</text>
</comment>
<protein>
    <submittedName>
        <fullName evidence="1">Uncharacterized protein</fullName>
    </submittedName>
</protein>
<dbReference type="EMBL" id="QXFY01003198">
    <property type="protein sequence ID" value="KAE9287554.1"/>
    <property type="molecule type" value="Genomic_DNA"/>
</dbReference>
<dbReference type="AlphaFoldDB" id="A0A6G0QH90"/>
<accession>A0A6G0QH90</accession>
<evidence type="ECO:0000313" key="1">
    <source>
        <dbReference type="EMBL" id="KAE9287554.1"/>
    </source>
</evidence>
<proteinExistence type="predicted"/>
<sequence>MTTEVSAPRQEIHQRRSRELLDSGELSFELGNALGSPVTVTGCLVVDVVPTDTCAATRTASGVLVAAGSPTELTGVSTRVEEAREGAEMLAPAEVGVSLCETEDAGAAGVSC</sequence>